<dbReference type="InterPro" id="IPR001752">
    <property type="entry name" value="Kinesin_motor_dom"/>
</dbReference>
<dbReference type="EMBL" id="KZ305024">
    <property type="protein sequence ID" value="PIA55988.1"/>
    <property type="molecule type" value="Genomic_DNA"/>
</dbReference>
<dbReference type="SMART" id="SM00129">
    <property type="entry name" value="KISc"/>
    <property type="match status" value="1"/>
</dbReference>
<evidence type="ECO:0000259" key="11">
    <source>
        <dbReference type="PROSITE" id="PS50067"/>
    </source>
</evidence>
<dbReference type="InterPro" id="IPR027417">
    <property type="entry name" value="P-loop_NTPase"/>
</dbReference>
<keyword evidence="13" id="KW-1185">Reference proteome</keyword>
<keyword evidence="5 9" id="KW-0175">Coiled coil</keyword>
<feature type="compositionally biased region" description="Basic and acidic residues" evidence="10">
    <location>
        <begin position="661"/>
        <end position="681"/>
    </location>
</feature>
<evidence type="ECO:0000256" key="3">
    <source>
        <dbReference type="ARBA" id="ARBA00022741"/>
    </source>
</evidence>
<dbReference type="SUPFAM" id="SSF52540">
    <property type="entry name" value="P-loop containing nucleoside triphosphate hydrolases"/>
    <property type="match status" value="1"/>
</dbReference>
<dbReference type="FunCoup" id="A0A2G5EJQ2">
    <property type="interactions" value="483"/>
</dbReference>
<evidence type="ECO:0000256" key="8">
    <source>
        <dbReference type="RuleBase" id="RU000394"/>
    </source>
</evidence>
<feature type="binding site" evidence="7">
    <location>
        <begin position="110"/>
        <end position="117"/>
    </location>
    <ligand>
        <name>ATP</name>
        <dbReference type="ChEBI" id="CHEBI:30616"/>
    </ligand>
</feature>
<protein>
    <recommendedName>
        <fullName evidence="8">Kinesin-like protein</fullName>
    </recommendedName>
</protein>
<dbReference type="InterPro" id="IPR021881">
    <property type="entry name" value="NACK_C"/>
</dbReference>
<evidence type="ECO:0000256" key="7">
    <source>
        <dbReference type="PROSITE-ProRule" id="PRU00283"/>
    </source>
</evidence>
<keyword evidence="6 7" id="KW-0505">Motor protein</keyword>
<dbReference type="FunFam" id="3.40.850.10:FF:000016">
    <property type="entry name" value="Kinesin-like protein"/>
    <property type="match status" value="1"/>
</dbReference>
<dbReference type="CDD" id="cd01374">
    <property type="entry name" value="KISc_CENP_E"/>
    <property type="match status" value="1"/>
</dbReference>
<dbReference type="InterPro" id="IPR027640">
    <property type="entry name" value="Kinesin-like_fam"/>
</dbReference>
<dbReference type="GO" id="GO:0005524">
    <property type="term" value="F:ATP binding"/>
    <property type="evidence" value="ECO:0007669"/>
    <property type="project" value="UniProtKB-UniRule"/>
</dbReference>
<sequence length="967" mass="109495">MGSIAGDELMHFEKTPEVGGQEERILVSVRLRPLNGKEVARNDVSDWETINDNTLIYRNSLNERSMYPNAYTFDRVFGCDSPTKKVYDEAAKEVALSVVSGINASIFAYGQTSSGKTYTMSGITEFTVEDIYDYVQRHDERTFTLKFSAMEIYNEAVRDLLSSDHTPLRLLDDPERGTVVDKLTEETLRDLNHLKELLSVCEAQRQIGETSLNEMSSRSHQILRLTIESSAHEFMGKDNSSTLAASVDFVDLAGSERASQAHSAGTRLKEGCHINRSLLTLGTVVRKLSKGRNGHVPYRDSKLTRILQCSLGGNARTAIICTISPARSHVEQSRNTLSFASCAKEVATNAQVNVVVSDKALVKQLQRELARLEGELSGLGPSSATDDSTALLKEKDILIEKMEKQIKELTLQRDLAQSRLVDLVQAGDDQSSESLAKTNQYPKLRVSNAFVNEPVSAVDHHCLDEDVKRSNRSQGSYEFIESNLIEHPIENTEDNFLFDGSSPRLSTISPKFLAPDPIKGWEEITQGCGDEFEELCKDVRCIELEESDTNRIIEPDALRREEDVRMFSLRLTELDQTCISDPHKRNEELSKVPEEYTYGAEEQKCQDVQIINDCANSHLTDESSHWQEKEDLSITRNLNLPRSKTCRASLMNGSSTPSLPMEEKKENTPSSGSEKDFPGRPRAIEKKYSILSYNPDSSYLSRESSLRSDLTEELKAQNINKVAQNDRTSIHTFVAGLKEMNDRQYEKQLVKDQAEETESRTSGFEKTVKDVGVDPMHVSPESYSSWPLEFETQQMDIIELWQTCHVSLVHRTYFFLLFKGDPSDSIYMEVERRRLSFLRDLYAQGNKLSIEGAGDITLASSMRALRREREMLSKQMQKRMSEEERENIYTKWGIGLKSKQRRVQLARRLWTETKDMDHIAESADIVAKLVGLPAPKQALKEMFTLSFTPQKPTRRSYSWRSSSSSVR</sequence>
<name>A0A2G5EJQ2_AQUCA</name>
<dbReference type="InParanoid" id="A0A2G5EJQ2"/>
<dbReference type="Gene3D" id="3.40.850.10">
    <property type="entry name" value="Kinesin motor domain"/>
    <property type="match status" value="1"/>
</dbReference>
<proteinExistence type="inferred from homology"/>
<evidence type="ECO:0000256" key="4">
    <source>
        <dbReference type="ARBA" id="ARBA00022840"/>
    </source>
</evidence>
<dbReference type="AlphaFoldDB" id="A0A2G5EJQ2"/>
<keyword evidence="3 7" id="KW-0547">Nucleotide-binding</keyword>
<evidence type="ECO:0000313" key="13">
    <source>
        <dbReference type="Proteomes" id="UP000230069"/>
    </source>
</evidence>
<dbReference type="Pfam" id="PF11995">
    <property type="entry name" value="DUF3490"/>
    <property type="match status" value="1"/>
</dbReference>
<evidence type="ECO:0000256" key="6">
    <source>
        <dbReference type="ARBA" id="ARBA00023175"/>
    </source>
</evidence>
<keyword evidence="2 8" id="KW-0493">Microtubule</keyword>
<dbReference type="GO" id="GO:0005874">
    <property type="term" value="C:microtubule"/>
    <property type="evidence" value="ECO:0007669"/>
    <property type="project" value="UniProtKB-KW"/>
</dbReference>
<evidence type="ECO:0000313" key="12">
    <source>
        <dbReference type="EMBL" id="PIA55988.1"/>
    </source>
</evidence>
<evidence type="ECO:0000256" key="1">
    <source>
        <dbReference type="ARBA" id="ARBA00007310"/>
    </source>
</evidence>
<evidence type="ECO:0000256" key="10">
    <source>
        <dbReference type="SAM" id="MobiDB-lite"/>
    </source>
</evidence>
<dbReference type="PRINTS" id="PR00380">
    <property type="entry name" value="KINESINHEAVY"/>
</dbReference>
<dbReference type="GO" id="GO:0003777">
    <property type="term" value="F:microtubule motor activity"/>
    <property type="evidence" value="ECO:0007669"/>
    <property type="project" value="InterPro"/>
</dbReference>
<dbReference type="PROSITE" id="PS00411">
    <property type="entry name" value="KINESIN_MOTOR_1"/>
    <property type="match status" value="1"/>
</dbReference>
<feature type="domain" description="Kinesin motor" evidence="11">
    <location>
        <begin position="24"/>
        <end position="346"/>
    </location>
</feature>
<evidence type="ECO:0000256" key="9">
    <source>
        <dbReference type="SAM" id="Coils"/>
    </source>
</evidence>
<dbReference type="InterPro" id="IPR036961">
    <property type="entry name" value="Kinesin_motor_dom_sf"/>
</dbReference>
<reference evidence="12 13" key="1">
    <citation type="submission" date="2017-09" db="EMBL/GenBank/DDBJ databases">
        <title>WGS assembly of Aquilegia coerulea Goldsmith.</title>
        <authorList>
            <person name="Hodges S."/>
            <person name="Kramer E."/>
            <person name="Nordborg M."/>
            <person name="Tomkins J."/>
            <person name="Borevitz J."/>
            <person name="Derieg N."/>
            <person name="Yan J."/>
            <person name="Mihaltcheva S."/>
            <person name="Hayes R.D."/>
            <person name="Rokhsar D."/>
        </authorList>
    </citation>
    <scope>NUCLEOTIDE SEQUENCE [LARGE SCALE GENOMIC DNA]</scope>
    <source>
        <strain evidence="13">cv. Goldsmith</strain>
    </source>
</reference>
<dbReference type="PANTHER" id="PTHR47968">
    <property type="entry name" value="CENTROMERE PROTEIN E"/>
    <property type="match status" value="1"/>
</dbReference>
<dbReference type="GO" id="GO:0008017">
    <property type="term" value="F:microtubule binding"/>
    <property type="evidence" value="ECO:0007669"/>
    <property type="project" value="InterPro"/>
</dbReference>
<keyword evidence="4 7" id="KW-0067">ATP-binding</keyword>
<gene>
    <name evidence="12" type="ORF">AQUCO_00700361v1</name>
</gene>
<dbReference type="Pfam" id="PF00225">
    <property type="entry name" value="Kinesin"/>
    <property type="match status" value="1"/>
</dbReference>
<dbReference type="PROSITE" id="PS50067">
    <property type="entry name" value="KINESIN_MOTOR_2"/>
    <property type="match status" value="1"/>
</dbReference>
<accession>A0A2G5EJQ2</accession>
<dbReference type="OrthoDB" id="3176171at2759"/>
<evidence type="ECO:0000256" key="5">
    <source>
        <dbReference type="ARBA" id="ARBA00023054"/>
    </source>
</evidence>
<organism evidence="12 13">
    <name type="scientific">Aquilegia coerulea</name>
    <name type="common">Rocky mountain columbine</name>
    <dbReference type="NCBI Taxonomy" id="218851"/>
    <lineage>
        <taxon>Eukaryota</taxon>
        <taxon>Viridiplantae</taxon>
        <taxon>Streptophyta</taxon>
        <taxon>Embryophyta</taxon>
        <taxon>Tracheophyta</taxon>
        <taxon>Spermatophyta</taxon>
        <taxon>Magnoliopsida</taxon>
        <taxon>Ranunculales</taxon>
        <taxon>Ranunculaceae</taxon>
        <taxon>Thalictroideae</taxon>
        <taxon>Aquilegia</taxon>
    </lineage>
</organism>
<dbReference type="InterPro" id="IPR019821">
    <property type="entry name" value="Kinesin_motor_CS"/>
</dbReference>
<dbReference type="PANTHER" id="PTHR47968:SF18">
    <property type="entry name" value="KINESIN-LIKE PROTEIN KIN-7F"/>
    <property type="match status" value="1"/>
</dbReference>
<dbReference type="Proteomes" id="UP000230069">
    <property type="component" value="Unassembled WGS sequence"/>
</dbReference>
<comment type="similarity">
    <text evidence="1">Belongs to the TRAFAC class myosin-kinesin ATPase superfamily. Kinesin family. KIN-7 subfamily.</text>
</comment>
<dbReference type="GO" id="GO:0007018">
    <property type="term" value="P:microtubule-based movement"/>
    <property type="evidence" value="ECO:0007669"/>
    <property type="project" value="InterPro"/>
</dbReference>
<evidence type="ECO:0000256" key="2">
    <source>
        <dbReference type="ARBA" id="ARBA00022701"/>
    </source>
</evidence>
<feature type="coiled-coil region" evidence="9">
    <location>
        <begin position="355"/>
        <end position="419"/>
    </location>
</feature>
<dbReference type="STRING" id="218851.A0A2G5EJQ2"/>
<feature type="region of interest" description="Disordered" evidence="10">
    <location>
        <begin position="647"/>
        <end position="681"/>
    </location>
</feature>